<comment type="caution">
    <text evidence="1">The sequence shown here is derived from an EMBL/GenBank/DDBJ whole genome shotgun (WGS) entry which is preliminary data.</text>
</comment>
<dbReference type="PANTHER" id="PTHR35868:SF3">
    <property type="entry name" value="DUF2804 DOMAIN-CONTAINING PROTEIN"/>
    <property type="match status" value="1"/>
</dbReference>
<accession>A0ABW2HEZ1</accession>
<evidence type="ECO:0000313" key="2">
    <source>
        <dbReference type="Proteomes" id="UP001596507"/>
    </source>
</evidence>
<reference evidence="2" key="1">
    <citation type="journal article" date="2019" name="Int. J. Syst. Evol. Microbiol.">
        <title>The Global Catalogue of Microorganisms (GCM) 10K type strain sequencing project: providing services to taxonomists for standard genome sequencing and annotation.</title>
        <authorList>
            <consortium name="The Broad Institute Genomics Platform"/>
            <consortium name="The Broad Institute Genome Sequencing Center for Infectious Disease"/>
            <person name="Wu L."/>
            <person name="Ma J."/>
        </authorList>
    </citation>
    <scope>NUCLEOTIDE SEQUENCE [LARGE SCALE GENOMIC DNA]</scope>
    <source>
        <strain evidence="2">CGMCC 1.15772</strain>
    </source>
</reference>
<dbReference type="Pfam" id="PF10974">
    <property type="entry name" value="DUF2804"/>
    <property type="match status" value="1"/>
</dbReference>
<name>A0ABW2HEZ1_9MICO</name>
<dbReference type="Proteomes" id="UP001596507">
    <property type="component" value="Unassembled WGS sequence"/>
</dbReference>
<sequence>MTERELTAPVSLTLPGGTLNPDALGWARQPIVDTTGIGGRFWGRNKRWEYWNVTTPTHILALTVSSIDYAAVHEVWIFDRATEQQRHRSVTVLPARDVELPPSLEQGPSRARAKDIEIEITEVPQGTRIQARMPGAAFDVVAALPEGHERLAVVVPWSRTRFQYTVKDVARPATGTIIVDGVAHAVPEGESWAVLDHGRGRWPYDIRWNWGAGSGRSGGHVIGIQVGGRWTEGTGSTENAFFVDGRLHKISDELVWEYDIAHWRRPWRITGGGLKATFTPVYDKQTRTQLIVLASRTDQCFGTWSGTFTTPDGELIAFEGINGWAEEVHNRW</sequence>
<dbReference type="InterPro" id="IPR021243">
    <property type="entry name" value="DUF2804"/>
</dbReference>
<dbReference type="EMBL" id="JBHTBE010000003">
    <property type="protein sequence ID" value="MFC7269693.1"/>
    <property type="molecule type" value="Genomic_DNA"/>
</dbReference>
<proteinExistence type="predicted"/>
<keyword evidence="2" id="KW-1185">Reference proteome</keyword>
<evidence type="ECO:0000313" key="1">
    <source>
        <dbReference type="EMBL" id="MFC7269693.1"/>
    </source>
</evidence>
<gene>
    <name evidence="1" type="ORF">ACFQRL_12035</name>
</gene>
<dbReference type="RefSeq" id="WP_262874620.1">
    <property type="nucleotide sequence ID" value="NZ_BAABKW010000001.1"/>
</dbReference>
<dbReference type="PANTHER" id="PTHR35868">
    <property type="entry name" value="DUF2804 DOMAIN-CONTAINING PROTEIN-RELATED"/>
    <property type="match status" value="1"/>
</dbReference>
<protein>
    <submittedName>
        <fullName evidence="1">DUF2804 domain-containing protein</fullName>
    </submittedName>
</protein>
<organism evidence="1 2">
    <name type="scientific">Microbacterium fluvii</name>
    <dbReference type="NCBI Taxonomy" id="415215"/>
    <lineage>
        <taxon>Bacteria</taxon>
        <taxon>Bacillati</taxon>
        <taxon>Actinomycetota</taxon>
        <taxon>Actinomycetes</taxon>
        <taxon>Micrococcales</taxon>
        <taxon>Microbacteriaceae</taxon>
        <taxon>Microbacterium</taxon>
    </lineage>
</organism>